<evidence type="ECO:0000256" key="2">
    <source>
        <dbReference type="SAM" id="MobiDB-lite"/>
    </source>
</evidence>
<evidence type="ECO:0000313" key="3">
    <source>
        <dbReference type="EMBL" id="KDE03534.1"/>
    </source>
</evidence>
<protein>
    <recommendedName>
        <fullName evidence="6">Methyltransferase domain-containing protein</fullName>
    </recommendedName>
</protein>
<evidence type="ECO:0000313" key="4">
    <source>
        <dbReference type="EnsemblFungi" id="MVLG_06000T0"/>
    </source>
</evidence>
<evidence type="ECO:0000256" key="1">
    <source>
        <dbReference type="ARBA" id="ARBA00008308"/>
    </source>
</evidence>
<feature type="region of interest" description="Disordered" evidence="2">
    <location>
        <begin position="87"/>
        <end position="117"/>
    </location>
</feature>
<organism evidence="3">
    <name type="scientific">Microbotryum lychnidis-dioicae (strain p1A1 Lamole / MvSl-1064)</name>
    <name type="common">Anther smut fungus</name>
    <dbReference type="NCBI Taxonomy" id="683840"/>
    <lineage>
        <taxon>Eukaryota</taxon>
        <taxon>Fungi</taxon>
        <taxon>Dikarya</taxon>
        <taxon>Basidiomycota</taxon>
        <taxon>Pucciniomycotina</taxon>
        <taxon>Microbotryomycetes</taxon>
        <taxon>Microbotryales</taxon>
        <taxon>Microbotryaceae</taxon>
        <taxon>Microbotryum</taxon>
    </lineage>
</organism>
<dbReference type="InterPro" id="IPR010342">
    <property type="entry name" value="DUF938"/>
</dbReference>
<dbReference type="Pfam" id="PF06080">
    <property type="entry name" value="DUF938"/>
    <property type="match status" value="1"/>
</dbReference>
<dbReference type="PANTHER" id="PTHR20974:SF0">
    <property type="entry name" value="UPF0585 PROTEIN CG18661"/>
    <property type="match status" value="1"/>
</dbReference>
<sequence>MGRRRWGRTIVIEPGAVIGLANPVGGAGADFSTILSWCYITHQELSRLLWPKGSPPSRTILDQLLVPRNLTFLFGFAFAAASTAMSFSTTSPPQDPASQAVHDHPNHENKEEGPKYPWTLAPPTYQQGLESRILTNLVPIFEPFFSTLQAPPHPTKKPARILELASGNGTHLLLYAQNFPPHSSKENLKEGTKLDGRSIIYQPTECDSFNCRLVDQKTQGVDLGRGKRIERCRRLDLLVEEDWEGLLADRTRDGTEVGGKSGEGWDLVFGHNFIHMVPCPQGPTALFQRLKPQMRPYGKLLIYGPMKSDQGYFSENDEKFDIMIRSRPGSSGIGLRSIPHLGRLAEENGWTLEREIGVAMGNWVLVFSVNE</sequence>
<keyword evidence="5" id="KW-1185">Reference proteome</keyword>
<proteinExistence type="inferred from homology"/>
<comment type="similarity">
    <text evidence="1">Belongs to the UPF0585 family.</text>
</comment>
<dbReference type="InParanoid" id="U5HFX7"/>
<dbReference type="EMBL" id="GL541736">
    <property type="protein sequence ID" value="KDE03534.1"/>
    <property type="molecule type" value="Genomic_DNA"/>
</dbReference>
<reference evidence="4" key="4">
    <citation type="submission" date="2015-06" db="UniProtKB">
        <authorList>
            <consortium name="EnsemblFungi"/>
        </authorList>
    </citation>
    <scope>IDENTIFICATION</scope>
</reference>
<dbReference type="SUPFAM" id="SSF53335">
    <property type="entry name" value="S-adenosyl-L-methionine-dependent methyltransferases"/>
    <property type="match status" value="1"/>
</dbReference>
<reference evidence="3 5" key="3">
    <citation type="journal article" date="2015" name="BMC Genomics">
        <title>Sex and parasites: genomic and transcriptomic analysis of Microbotryum lychnidis-dioicae, the biotrophic and plant-castrating anther smut fungus.</title>
        <authorList>
            <person name="Perlin M.H."/>
            <person name="Amselem J."/>
            <person name="Fontanillas E."/>
            <person name="Toh S.S."/>
            <person name="Chen Z."/>
            <person name="Goldberg J."/>
            <person name="Duplessis S."/>
            <person name="Henrissat B."/>
            <person name="Young S."/>
            <person name="Zeng Q."/>
            <person name="Aguileta G."/>
            <person name="Petit E."/>
            <person name="Badouin H."/>
            <person name="Andrews J."/>
            <person name="Razeeq D."/>
            <person name="Gabaldon T."/>
            <person name="Quesneville H."/>
            <person name="Giraud T."/>
            <person name="Hood M.E."/>
            <person name="Schultz D.J."/>
            <person name="Cuomo C.A."/>
        </authorList>
    </citation>
    <scope>NUCLEOTIDE SEQUENCE [LARGE SCALE GENOMIC DNA]</scope>
    <source>
        <strain evidence="3">P1A1 Lamole</strain>
        <strain evidence="5">p1A1 Lamole</strain>
    </source>
</reference>
<accession>U5HFX7</accession>
<dbReference type="InterPro" id="IPR029063">
    <property type="entry name" value="SAM-dependent_MTases_sf"/>
</dbReference>
<dbReference type="EnsemblFungi" id="MVLG_06000T0">
    <property type="protein sequence ID" value="MVLG_06000T0"/>
    <property type="gene ID" value="MVLG_06000"/>
</dbReference>
<dbReference type="AlphaFoldDB" id="U5HFX7"/>
<dbReference type="PANTHER" id="PTHR20974">
    <property type="entry name" value="UPF0585 PROTEIN CG18661"/>
    <property type="match status" value="1"/>
</dbReference>
<feature type="compositionally biased region" description="Basic and acidic residues" evidence="2">
    <location>
        <begin position="101"/>
        <end position="114"/>
    </location>
</feature>
<reference evidence="3" key="2">
    <citation type="submission" date="2010-11" db="EMBL/GenBank/DDBJ databases">
        <authorList>
            <consortium name="The Broad Institute Genome Sequencing Platform"/>
            <person name="Earl A."/>
            <person name="Ward D."/>
            <person name="Feldgarden M."/>
            <person name="Gevers D."/>
            <person name="Butler R."/>
            <person name="Young S.K."/>
            <person name="Zeng Q."/>
            <person name="Gargeya S."/>
            <person name="Fitzgerald M."/>
            <person name="Haas B."/>
            <person name="Abouelleil A."/>
            <person name="Alvarado L."/>
            <person name="Arachchi H.M."/>
            <person name="Berlin A."/>
            <person name="Brown A."/>
            <person name="Chapman S.B."/>
            <person name="Chen Z."/>
            <person name="Dunbar C."/>
            <person name="Freedman E."/>
            <person name="Gearin G."/>
            <person name="Gellesch M."/>
            <person name="Goldberg J."/>
            <person name="Griggs A."/>
            <person name="Gujja S."/>
            <person name="Heilman E."/>
            <person name="Heiman D."/>
            <person name="Howarth C."/>
            <person name="Larson L."/>
            <person name="Lui A."/>
            <person name="MacDonald P.J.P."/>
            <person name="Mehta T."/>
            <person name="Montmayeur A."/>
            <person name="Murphy C."/>
            <person name="Neiman D."/>
            <person name="Pearson M."/>
            <person name="Priest M."/>
            <person name="Roberts A."/>
            <person name="Saif S."/>
            <person name="Shea T."/>
            <person name="Shenoy N."/>
            <person name="Sisk P."/>
            <person name="Stolte C."/>
            <person name="Sykes S."/>
            <person name="White J."/>
            <person name="Yandava C."/>
            <person name="Wortman J."/>
            <person name="Nusbaum C."/>
            <person name="Birren B."/>
        </authorList>
    </citation>
    <scope>NUCLEOTIDE SEQUENCE</scope>
    <source>
        <strain evidence="3">P1A1 Lamole</strain>
    </source>
</reference>
<reference evidence="5" key="1">
    <citation type="submission" date="2010-11" db="EMBL/GenBank/DDBJ databases">
        <title>The genome sequence of Microbotryum violaceum strain p1A1 Lamole.</title>
        <authorList>
            <person name="Cuomo C."/>
            <person name="Perlin M."/>
            <person name="Young S.K."/>
            <person name="Zeng Q."/>
            <person name="Gargeya S."/>
            <person name="Alvarado L."/>
            <person name="Berlin A."/>
            <person name="Chapman S.B."/>
            <person name="Chen Z."/>
            <person name="Freedman E."/>
            <person name="Gellesch M."/>
            <person name="Goldberg J."/>
            <person name="Griggs A."/>
            <person name="Gujja S."/>
            <person name="Heilman E."/>
            <person name="Heiman D."/>
            <person name="Howarth C."/>
            <person name="Mehta T."/>
            <person name="Neiman D."/>
            <person name="Pearson M."/>
            <person name="Roberts A."/>
            <person name="Saif S."/>
            <person name="Shea T."/>
            <person name="Shenoy N."/>
            <person name="Sisk P."/>
            <person name="Stolte C."/>
            <person name="Sykes S."/>
            <person name="White J."/>
            <person name="Yandava C."/>
            <person name="Haas B."/>
            <person name="Nusbaum C."/>
            <person name="Birren B."/>
        </authorList>
    </citation>
    <scope>NUCLEOTIDE SEQUENCE [LARGE SCALE GENOMIC DNA]</scope>
    <source>
        <strain evidence="5">p1A1 Lamole</strain>
    </source>
</reference>
<dbReference type="HOGENOM" id="CLU_746387_0_0_1"/>
<evidence type="ECO:0000313" key="5">
    <source>
        <dbReference type="Proteomes" id="UP000017200"/>
    </source>
</evidence>
<dbReference type="OrthoDB" id="10258744at2759"/>
<dbReference type="EMBL" id="AEIJ01000670">
    <property type="status" value="NOT_ANNOTATED_CDS"/>
    <property type="molecule type" value="Genomic_DNA"/>
</dbReference>
<evidence type="ECO:0008006" key="6">
    <source>
        <dbReference type="Google" id="ProtNLM"/>
    </source>
</evidence>
<gene>
    <name evidence="3" type="ORF">MVLG_06000</name>
</gene>
<name>U5HFX7_USTV1</name>
<dbReference type="Gene3D" id="3.40.50.150">
    <property type="entry name" value="Vaccinia Virus protein VP39"/>
    <property type="match status" value="1"/>
</dbReference>
<dbReference type="Proteomes" id="UP000017200">
    <property type="component" value="Unassembled WGS sequence"/>
</dbReference>